<keyword evidence="3" id="KW-1185">Reference proteome</keyword>
<dbReference type="HOGENOM" id="CLU_858105_0_0_1"/>
<accession>F4RVM7</accession>
<reference evidence="3" key="1">
    <citation type="journal article" date="2011" name="Proc. Natl. Acad. Sci. U.S.A.">
        <title>Obligate biotrophy features unraveled by the genomic analysis of rust fungi.</title>
        <authorList>
            <person name="Duplessis S."/>
            <person name="Cuomo C.A."/>
            <person name="Lin Y.-C."/>
            <person name="Aerts A."/>
            <person name="Tisserant E."/>
            <person name="Veneault-Fourrey C."/>
            <person name="Joly D.L."/>
            <person name="Hacquard S."/>
            <person name="Amselem J."/>
            <person name="Cantarel B.L."/>
            <person name="Chiu R."/>
            <person name="Coutinho P.M."/>
            <person name="Feau N."/>
            <person name="Field M."/>
            <person name="Frey P."/>
            <person name="Gelhaye E."/>
            <person name="Goldberg J."/>
            <person name="Grabherr M.G."/>
            <person name="Kodira C.D."/>
            <person name="Kohler A."/>
            <person name="Kuees U."/>
            <person name="Lindquist E.A."/>
            <person name="Lucas S.M."/>
            <person name="Mago R."/>
            <person name="Mauceli E."/>
            <person name="Morin E."/>
            <person name="Murat C."/>
            <person name="Pangilinan J.L."/>
            <person name="Park R."/>
            <person name="Pearson M."/>
            <person name="Quesneville H."/>
            <person name="Rouhier N."/>
            <person name="Sakthikumar S."/>
            <person name="Salamov A.A."/>
            <person name="Schmutz J."/>
            <person name="Selles B."/>
            <person name="Shapiro H."/>
            <person name="Tanguay P."/>
            <person name="Tuskan G.A."/>
            <person name="Henrissat B."/>
            <person name="Van de Peer Y."/>
            <person name="Rouze P."/>
            <person name="Ellis J.G."/>
            <person name="Dodds P.N."/>
            <person name="Schein J.E."/>
            <person name="Zhong S."/>
            <person name="Hamelin R.C."/>
            <person name="Grigoriev I.V."/>
            <person name="Szabo L.J."/>
            <person name="Martin F."/>
        </authorList>
    </citation>
    <scope>NUCLEOTIDE SEQUENCE [LARGE SCALE GENOMIC DNA]</scope>
    <source>
        <strain evidence="3">98AG31 / pathotype 3-4-7</strain>
    </source>
</reference>
<feature type="compositionally biased region" description="Basic residues" evidence="1">
    <location>
        <begin position="152"/>
        <end position="164"/>
    </location>
</feature>
<dbReference type="InParanoid" id="F4RVM7"/>
<protein>
    <submittedName>
        <fullName evidence="2">Uncharacterized protein</fullName>
    </submittedName>
</protein>
<dbReference type="Proteomes" id="UP000001072">
    <property type="component" value="Unassembled WGS sequence"/>
</dbReference>
<evidence type="ECO:0000256" key="1">
    <source>
        <dbReference type="SAM" id="MobiDB-lite"/>
    </source>
</evidence>
<dbReference type="GeneID" id="18935448"/>
<evidence type="ECO:0000313" key="3">
    <source>
        <dbReference type="Proteomes" id="UP000001072"/>
    </source>
</evidence>
<feature type="region of interest" description="Disordered" evidence="1">
    <location>
        <begin position="148"/>
        <end position="168"/>
    </location>
</feature>
<sequence>MDETQRLFRQLYHSITGILFCTIWSHCQIFALLNHQERHARKALHQRKIPSCITIQRLTHPTPWRPCWAYACPATKNTSLIYIPAGEDTVKIRCNTNSGHYYRTFYLNQLKHKIAMINAGNKYPIEYNPSAYGPPVNIAGAVVVRREEKERPRTKHPPPQHKCTRPTLGPTALKHKAAGHAGCVRQHCKSCCQTFGTGDCYVHSQNAQSIGQVGRICPANSRAVVLRAREEAIIQAGKPSIDEGKVVSLHLIIKDFRPPVITHMFKQWPVAIFGDRESLVHQAKEAAGPTWDDHLLVWDEQVRNWVSPKILLPQAECKCNVKSC</sequence>
<name>F4RVM7_MELLP</name>
<gene>
    <name evidence="2" type="ORF">MELLADRAFT_90093</name>
</gene>
<evidence type="ECO:0000313" key="2">
    <source>
        <dbReference type="EMBL" id="EGG03553.1"/>
    </source>
</evidence>
<dbReference type="RefSeq" id="XP_007413347.1">
    <property type="nucleotide sequence ID" value="XM_007413285.1"/>
</dbReference>
<proteinExistence type="predicted"/>
<dbReference type="KEGG" id="mlr:MELLADRAFT_90093"/>
<dbReference type="EMBL" id="GL883124">
    <property type="protein sequence ID" value="EGG03553.1"/>
    <property type="molecule type" value="Genomic_DNA"/>
</dbReference>
<organism evidence="3">
    <name type="scientific">Melampsora larici-populina (strain 98AG31 / pathotype 3-4-7)</name>
    <name type="common">Poplar leaf rust fungus</name>
    <dbReference type="NCBI Taxonomy" id="747676"/>
    <lineage>
        <taxon>Eukaryota</taxon>
        <taxon>Fungi</taxon>
        <taxon>Dikarya</taxon>
        <taxon>Basidiomycota</taxon>
        <taxon>Pucciniomycotina</taxon>
        <taxon>Pucciniomycetes</taxon>
        <taxon>Pucciniales</taxon>
        <taxon>Melampsoraceae</taxon>
        <taxon>Melampsora</taxon>
    </lineage>
</organism>
<dbReference type="VEuPathDB" id="FungiDB:MELLADRAFT_90093"/>
<dbReference type="AlphaFoldDB" id="F4RVM7"/>